<organism evidence="1 2">
    <name type="scientific">Actinomadura verrucosospora</name>
    <dbReference type="NCBI Taxonomy" id="46165"/>
    <lineage>
        <taxon>Bacteria</taxon>
        <taxon>Bacillati</taxon>
        <taxon>Actinomycetota</taxon>
        <taxon>Actinomycetes</taxon>
        <taxon>Streptosporangiales</taxon>
        <taxon>Thermomonosporaceae</taxon>
        <taxon>Actinomadura</taxon>
    </lineage>
</organism>
<name>A0A7D3ZKF4_ACTVE</name>
<keyword evidence="2" id="KW-1185">Reference proteome</keyword>
<accession>A0A7D3ZKF4</accession>
<proteinExistence type="predicted"/>
<dbReference type="EMBL" id="CP053892">
    <property type="protein sequence ID" value="QKG20522.1"/>
    <property type="molecule type" value="Genomic_DNA"/>
</dbReference>
<evidence type="ECO:0000313" key="2">
    <source>
        <dbReference type="Proteomes" id="UP000501240"/>
    </source>
</evidence>
<gene>
    <name evidence="1" type="ORF">ACTIVE_2160</name>
</gene>
<reference evidence="1 2" key="1">
    <citation type="submission" date="2020-05" db="EMBL/GenBank/DDBJ databases">
        <title>Actinomadura verrucosospora NRRL-B18236 (PFL_A860) Genome sequencing and assembly.</title>
        <authorList>
            <person name="Samborskyy M."/>
        </authorList>
    </citation>
    <scope>NUCLEOTIDE SEQUENCE [LARGE SCALE GENOMIC DNA]</scope>
    <source>
        <strain evidence="1 2">NRRL:B18236</strain>
    </source>
</reference>
<sequence length="152" mass="16476">MNDIGYNPKVADPETIRGQVESHLTVIKKMADLPKGKGNPPGALINTDNHGVKRGYSMYGVWSVYGLSNEEIGAGYARVKNALPAAGWRIVDEGRDATTVRDPELWAESATDHAKLVLEWVQPSHGKGAVLLATIDSRIYVAPPDVDLNTKV</sequence>
<dbReference type="AlphaFoldDB" id="A0A7D3ZKF4"/>
<dbReference type="Proteomes" id="UP000501240">
    <property type="component" value="Chromosome"/>
</dbReference>
<evidence type="ECO:0000313" key="1">
    <source>
        <dbReference type="EMBL" id="QKG20522.1"/>
    </source>
</evidence>
<protein>
    <submittedName>
        <fullName evidence="1">Uncharacterized protein</fullName>
    </submittedName>
</protein>